<feature type="region of interest" description="Disordered" evidence="1">
    <location>
        <begin position="768"/>
        <end position="860"/>
    </location>
</feature>
<dbReference type="Proteomes" id="UP000028837">
    <property type="component" value="Unassembled WGS sequence"/>
</dbReference>
<feature type="region of interest" description="Disordered" evidence="1">
    <location>
        <begin position="205"/>
        <end position="224"/>
    </location>
</feature>
<accession>A0A086KJU2</accession>
<feature type="region of interest" description="Disordered" evidence="1">
    <location>
        <begin position="319"/>
        <end position="348"/>
    </location>
</feature>
<feature type="compositionally biased region" description="Basic and acidic residues" evidence="1">
    <location>
        <begin position="945"/>
        <end position="965"/>
    </location>
</feature>
<dbReference type="EMBL" id="AHZU02000415">
    <property type="protein sequence ID" value="KFG44660.1"/>
    <property type="molecule type" value="Genomic_DNA"/>
</dbReference>
<comment type="caution">
    <text evidence="2">The sequence shown here is derived from an EMBL/GenBank/DDBJ whole genome shotgun (WGS) entry which is preliminary data.</text>
</comment>
<proteinExistence type="predicted"/>
<name>A0A086KJU2_TOXGO</name>
<reference evidence="2 3" key="1">
    <citation type="submission" date="2014-02" db="EMBL/GenBank/DDBJ databases">
        <authorList>
            <person name="Sibley D."/>
            <person name="Venepally P."/>
            <person name="Karamycheva S."/>
            <person name="Hadjithomas M."/>
            <person name="Khan A."/>
            <person name="Brunk B."/>
            <person name="Roos D."/>
            <person name="Caler E."/>
            <person name="Lorenzi H."/>
        </authorList>
    </citation>
    <scope>NUCLEOTIDE SEQUENCE [LARGE SCALE GENOMIC DNA]</scope>
    <source>
        <strain evidence="2 3">GAB2-2007-GAL-DOM2</strain>
    </source>
</reference>
<sequence length="1013" mass="113114">MYPPPEDVWAKWRSERENALIQKRSACSGHTATVCQKYLVEPTRGVQTPKPQDPRGHLTFLPAKGAPPFRNFPFDESNVNNPAYHEGENHRPPSSAARIRTATIWEAHKQRALLTRQKVEPLQFSLKKDSGEVTRVSTSCGESHQPALERFLPNGEATQPPKALKVDRRDRNVLESLASWYKMRYEKMEVHGPFYSSHRASEFATRDAEDAESEREENNFLPQTWADFVREPTPSHSPCRVTEASVGHSAFRPPASPRSSALKRTEAEARSRAFLPSSRRIRNGGEARGADKGEGDTPEGMRGESVEVGASSAFRGLSREAAHDPVAYEKQQTKKSRGTGETISGRDGSRQVCTVSGELWHFPVSRQSSFSPGPRLLETEGRRHSSLSVTPLSRCCFTFPCTSPAVWKRRLLAYVGPVTFSSPWKSHFEKKSGSGIEEKKIEKPVTGQGAVQLDHFFRLRSLRLPVDTAEQILRSPEETCDSWASLSMHIPLCLHSNPKDIFIRSKKRWRTSLAQGDMNGNREEIHKFRNGIRVEKGEESHAEENLVHRHQPNEKVYRVRIEPEDSDEDRTRMELNLRSFSHALRELAGELPSPKTSVSRGEKPHAEKGGQEEEDEQRESSSATRNEAVAGRKDYSDEANSACDGPNSKALLRIKPTSHMRPETQTRTSQESWILRYGFRGAMSLDQTRQNHFHHLVKPVRTEQRGHSWRQRVAVASPLSGARRLEVSGILGALRSPCAFEGRLSPNTEVSSRSSPCRTCLEGTKQDLSGRAMGTQLATSTRTESFRRRAESRRDKREDEETCGERKETDAWVENEKDKGKMRGFGAGDNRDQGRQNLAGSGEEEGTGGEETRRDRRRDVSICRSNASHAKTYLQAMTSDFLLLSSYESLSSCLSTCDCAPSTAGDIGAQTPGKNRVTSRGDGGAAVLDSLDWPVGSEEVACTRGDGRQRKEGTENKSRGEPGEREGDEAEGDGESMSVLLGERQRHCASERSDASASPEKKRRLLPLPAFLR</sequence>
<feature type="region of interest" description="Disordered" evidence="1">
    <location>
        <begin position="537"/>
        <end position="571"/>
    </location>
</feature>
<dbReference type="OrthoDB" id="10483200at2759"/>
<dbReference type="AlphaFoldDB" id="A0A086KJU2"/>
<feature type="region of interest" description="Disordered" evidence="1">
    <location>
        <begin position="229"/>
        <end position="304"/>
    </location>
</feature>
<dbReference type="VEuPathDB" id="ToxoDB:TGDOM2_309885"/>
<organism evidence="2 3">
    <name type="scientific">Toxoplasma gondii GAB2-2007-GAL-DOM2</name>
    <dbReference type="NCBI Taxonomy" id="1130820"/>
    <lineage>
        <taxon>Eukaryota</taxon>
        <taxon>Sar</taxon>
        <taxon>Alveolata</taxon>
        <taxon>Apicomplexa</taxon>
        <taxon>Conoidasida</taxon>
        <taxon>Coccidia</taxon>
        <taxon>Eucoccidiorida</taxon>
        <taxon>Eimeriorina</taxon>
        <taxon>Sarcocystidae</taxon>
        <taxon>Toxoplasma</taxon>
    </lineage>
</organism>
<gene>
    <name evidence="2" type="ORF">TGDOM2_309885</name>
</gene>
<feature type="region of interest" description="Disordered" evidence="1">
    <location>
        <begin position="589"/>
        <end position="649"/>
    </location>
</feature>
<feature type="region of interest" description="Disordered" evidence="1">
    <location>
        <begin position="941"/>
        <end position="1013"/>
    </location>
</feature>
<feature type="compositionally biased region" description="Basic and acidic residues" evidence="1">
    <location>
        <begin position="983"/>
        <end position="994"/>
    </location>
</feature>
<evidence type="ECO:0000313" key="3">
    <source>
        <dbReference type="Proteomes" id="UP000028837"/>
    </source>
</evidence>
<feature type="compositionally biased region" description="Basic and acidic residues" evidence="1">
    <location>
        <begin position="283"/>
        <end position="304"/>
    </location>
</feature>
<evidence type="ECO:0000313" key="2">
    <source>
        <dbReference type="EMBL" id="KFG44660.1"/>
    </source>
</evidence>
<feature type="compositionally biased region" description="Basic and acidic residues" evidence="1">
    <location>
        <begin position="850"/>
        <end position="860"/>
    </location>
</feature>
<protein>
    <submittedName>
        <fullName evidence="2">Uncharacterized protein</fullName>
    </submittedName>
</protein>
<feature type="compositionally biased region" description="Basic and acidic residues" evidence="1">
    <location>
        <begin position="784"/>
        <end position="821"/>
    </location>
</feature>
<evidence type="ECO:0000256" key="1">
    <source>
        <dbReference type="SAM" id="MobiDB-lite"/>
    </source>
</evidence>
<feature type="compositionally biased region" description="Low complexity" evidence="1">
    <location>
        <begin position="249"/>
        <end position="260"/>
    </location>
</feature>
<feature type="compositionally biased region" description="Basic and acidic residues" evidence="1">
    <location>
        <begin position="600"/>
        <end position="611"/>
    </location>
</feature>